<feature type="binding site" evidence="12">
    <location>
        <position position="205"/>
    </location>
    <ligand>
        <name>substrate</name>
    </ligand>
</feature>
<dbReference type="GO" id="GO:0008835">
    <property type="term" value="F:diaminohydroxyphosphoribosylaminopyrimidine deaminase activity"/>
    <property type="evidence" value="ECO:0007669"/>
    <property type="project" value="UniProtKB-EC"/>
</dbReference>
<evidence type="ECO:0000256" key="8">
    <source>
        <dbReference type="ARBA" id="ARBA00023002"/>
    </source>
</evidence>
<comment type="catalytic activity">
    <reaction evidence="10">
        <text>5-amino-6-(5-phospho-D-ribitylamino)uracil + NADP(+) = 5-amino-6-(5-phospho-D-ribosylamino)uracil + NADPH + H(+)</text>
        <dbReference type="Rhea" id="RHEA:17845"/>
        <dbReference type="ChEBI" id="CHEBI:15378"/>
        <dbReference type="ChEBI" id="CHEBI:57783"/>
        <dbReference type="ChEBI" id="CHEBI:58349"/>
        <dbReference type="ChEBI" id="CHEBI:58421"/>
        <dbReference type="ChEBI" id="CHEBI:58453"/>
        <dbReference type="EC" id="1.1.1.193"/>
    </reaction>
</comment>
<evidence type="ECO:0000256" key="12">
    <source>
        <dbReference type="PIRSR" id="PIRSR006769-2"/>
    </source>
</evidence>
<dbReference type="SUPFAM" id="SSF53597">
    <property type="entry name" value="Dihydrofolate reductase-like"/>
    <property type="match status" value="1"/>
</dbReference>
<dbReference type="InterPro" id="IPR024072">
    <property type="entry name" value="DHFR-like_dom_sf"/>
</dbReference>
<feature type="binding site" evidence="13">
    <location>
        <position position="51"/>
    </location>
    <ligand>
        <name>Zn(2+)</name>
        <dbReference type="ChEBI" id="CHEBI:29105"/>
        <note>catalytic</note>
    </ligand>
</feature>
<keyword evidence="16" id="KW-1185">Reference proteome</keyword>
<keyword evidence="10" id="KW-0378">Hydrolase</keyword>
<dbReference type="PROSITE" id="PS51747">
    <property type="entry name" value="CYT_DCMP_DEAMINASES_2"/>
    <property type="match status" value="1"/>
</dbReference>
<dbReference type="SUPFAM" id="SSF53927">
    <property type="entry name" value="Cytidine deaminase-like"/>
    <property type="match status" value="1"/>
</dbReference>
<evidence type="ECO:0000256" key="1">
    <source>
        <dbReference type="ARBA" id="ARBA00002151"/>
    </source>
</evidence>
<evidence type="ECO:0000256" key="9">
    <source>
        <dbReference type="ARBA" id="ARBA00023268"/>
    </source>
</evidence>
<feature type="binding site" evidence="12">
    <location>
        <position position="201"/>
    </location>
    <ligand>
        <name>NADP(+)</name>
        <dbReference type="ChEBI" id="CHEBI:58349"/>
    </ligand>
</feature>
<evidence type="ECO:0000256" key="11">
    <source>
        <dbReference type="PIRSR" id="PIRSR006769-1"/>
    </source>
</evidence>
<dbReference type="PIRSF" id="PIRSF006769">
    <property type="entry name" value="RibD"/>
    <property type="match status" value="1"/>
</dbReference>
<comment type="function">
    <text evidence="1 10">Converts 2,5-diamino-6-(ribosylamino)-4(3h)-pyrimidinone 5'-phosphate into 5-amino-6-(ribosylamino)-2,4(1h,3h)-pyrimidinedione 5'-phosphate.</text>
</comment>
<protein>
    <recommendedName>
        <fullName evidence="10">Riboflavin biosynthesis protein RibD</fullName>
    </recommendedName>
    <domain>
        <recommendedName>
            <fullName evidence="10">Diaminohydroxyphosphoribosylaminopyrimidine deaminase</fullName>
            <shortName evidence="10">DRAP deaminase</shortName>
            <ecNumber evidence="10">3.5.4.26</ecNumber>
        </recommendedName>
        <alternativeName>
            <fullName evidence="10">Riboflavin-specific deaminase</fullName>
        </alternativeName>
    </domain>
    <domain>
        <recommendedName>
            <fullName evidence="10">5-amino-6-(5-phosphoribosylamino)uracil reductase</fullName>
            <ecNumber evidence="10">1.1.1.193</ecNumber>
        </recommendedName>
        <alternativeName>
            <fullName evidence="10">HTP reductase</fullName>
        </alternativeName>
    </domain>
</protein>
<dbReference type="NCBIfam" id="TIGR00326">
    <property type="entry name" value="eubact_ribD"/>
    <property type="match status" value="1"/>
</dbReference>
<dbReference type="GO" id="GO:0008703">
    <property type="term" value="F:5-amino-6-(5-phosphoribosylamino)uracil reductase activity"/>
    <property type="evidence" value="ECO:0007669"/>
    <property type="project" value="UniProtKB-EC"/>
</dbReference>
<comment type="catalytic activity">
    <reaction evidence="10">
        <text>2,5-diamino-6-hydroxy-4-(5-phosphoribosylamino)-pyrimidine + H2O + H(+) = 5-amino-6-(5-phospho-D-ribosylamino)uracil + NH4(+)</text>
        <dbReference type="Rhea" id="RHEA:21868"/>
        <dbReference type="ChEBI" id="CHEBI:15377"/>
        <dbReference type="ChEBI" id="CHEBI:15378"/>
        <dbReference type="ChEBI" id="CHEBI:28938"/>
        <dbReference type="ChEBI" id="CHEBI:58453"/>
        <dbReference type="ChEBI" id="CHEBI:58614"/>
        <dbReference type="EC" id="3.5.4.26"/>
    </reaction>
</comment>
<evidence type="ECO:0000256" key="6">
    <source>
        <dbReference type="ARBA" id="ARBA00022619"/>
    </source>
</evidence>
<dbReference type="InterPro" id="IPR002734">
    <property type="entry name" value="RibDG_C"/>
</dbReference>
<comment type="similarity">
    <text evidence="5 10">In the C-terminal section; belongs to the HTP reductase family.</text>
</comment>
<feature type="domain" description="CMP/dCMP-type deaminase" evidence="14">
    <location>
        <begin position="2"/>
        <end position="116"/>
    </location>
</feature>
<evidence type="ECO:0000256" key="5">
    <source>
        <dbReference type="ARBA" id="ARBA00007417"/>
    </source>
</evidence>
<dbReference type="AlphaFoldDB" id="T0HFR3"/>
<dbReference type="EC" id="1.1.1.193" evidence="10"/>
<keyword evidence="6 10" id="KW-0686">Riboflavin biosynthesis</keyword>
<feature type="binding site" evidence="12">
    <location>
        <begin position="254"/>
        <end position="260"/>
    </location>
    <ligand>
        <name>NADP(+)</name>
        <dbReference type="ChEBI" id="CHEBI:58349"/>
    </ligand>
</feature>
<feature type="binding site" evidence="12">
    <location>
        <position position="185"/>
    </location>
    <ligand>
        <name>substrate</name>
    </ligand>
</feature>
<dbReference type="UniPathway" id="UPA00275">
    <property type="reaction ID" value="UER00401"/>
</dbReference>
<sequence>MMQDARWLAAAAALAGRARPSSRPNPGVGAILVKDGLVVARGWTQAGGRPHAEAVTLAAAGAAARGATLYVTLEPCAHKSERGPACADLVCASGVARVVIGCMDPDPRTSGAGLLRIRSAGIEACYTPSPACERSLSGYLISKRLGRPEVSLKLALSLDGCIALDSGESQWITGPQARAHTHAMRAKADAILVGGGTLRADNPRLDVRLPGIEHRSPARWVLTRGEVPEGWHALASPEAISEMSGIQYLFVEGGAAAATAFLRAGLVDRLLIYRAPILIGGRPALADFGLSRLSEAHGRWRMTERRQLGSDTLEVYETANASEPSLER</sequence>
<comment type="pathway">
    <text evidence="2 10">Cofactor biosynthesis; riboflavin biosynthesis; 5-amino-6-(D-ribitylamino)uracil from GTP: step 2/4.</text>
</comment>
<dbReference type="PANTHER" id="PTHR38011:SF7">
    <property type="entry name" value="2,5-DIAMINO-6-RIBOSYLAMINO-4(3H)-PYRIMIDINONE 5'-PHOSPHATE REDUCTASE"/>
    <property type="match status" value="1"/>
</dbReference>
<keyword evidence="8 10" id="KW-0560">Oxidoreductase</keyword>
<evidence type="ECO:0000256" key="3">
    <source>
        <dbReference type="ARBA" id="ARBA00004910"/>
    </source>
</evidence>
<organism evidence="15 16">
    <name type="scientific">Novosphingobium lindaniclasticum LE124</name>
    <dbReference type="NCBI Taxonomy" id="1096930"/>
    <lineage>
        <taxon>Bacteria</taxon>
        <taxon>Pseudomonadati</taxon>
        <taxon>Pseudomonadota</taxon>
        <taxon>Alphaproteobacteria</taxon>
        <taxon>Sphingomonadales</taxon>
        <taxon>Sphingomonadaceae</taxon>
        <taxon>Novosphingobium</taxon>
    </lineage>
</organism>
<evidence type="ECO:0000256" key="13">
    <source>
        <dbReference type="PIRSR" id="PIRSR006769-3"/>
    </source>
</evidence>
<dbReference type="EMBL" id="ATHL01000076">
    <property type="protein sequence ID" value="EQB15216.1"/>
    <property type="molecule type" value="Genomic_DNA"/>
</dbReference>
<dbReference type="PANTHER" id="PTHR38011">
    <property type="entry name" value="DIHYDROFOLATE REDUCTASE FAMILY PROTEIN (AFU_ORTHOLOGUE AFUA_8G06820)"/>
    <property type="match status" value="1"/>
</dbReference>
<feature type="binding site" evidence="13">
    <location>
        <position position="86"/>
    </location>
    <ligand>
        <name>Zn(2+)</name>
        <dbReference type="ChEBI" id="CHEBI:29105"/>
        <note>catalytic</note>
    </ligand>
</feature>
<keyword evidence="10 13" id="KW-0862">Zinc</keyword>
<reference evidence="15 16" key="1">
    <citation type="journal article" date="2013" name="Genome Announc.">
        <title>Genome Sequence of Novosphingobium lindaniclasticum LE124T, Isolated from a Hexachlorocyclohexane Dumpsite.</title>
        <authorList>
            <person name="Saxena A."/>
            <person name="Nayyar N."/>
            <person name="Sangwan N."/>
            <person name="Kumari R."/>
            <person name="Khurana J.P."/>
            <person name="Lal R."/>
        </authorList>
    </citation>
    <scope>NUCLEOTIDE SEQUENCE [LARGE SCALE GENOMIC DNA]</scope>
    <source>
        <strain evidence="15 16">LE124</strain>
    </source>
</reference>
<dbReference type="EC" id="3.5.4.26" evidence="10"/>
<feature type="binding site" evidence="12">
    <location>
        <position position="169"/>
    </location>
    <ligand>
        <name>NADP(+)</name>
        <dbReference type="ChEBI" id="CHEBI:58349"/>
    </ligand>
</feature>
<evidence type="ECO:0000256" key="10">
    <source>
        <dbReference type="PIRNR" id="PIRNR006769"/>
    </source>
</evidence>
<dbReference type="InterPro" id="IPR004794">
    <property type="entry name" value="Eubact_RibD"/>
</dbReference>
<feature type="binding site" evidence="12">
    <location>
        <position position="252"/>
    </location>
    <ligand>
        <name>substrate</name>
    </ligand>
</feature>
<feature type="binding site" evidence="12">
    <location>
        <position position="155"/>
    </location>
    <ligand>
        <name>NADP(+)</name>
        <dbReference type="ChEBI" id="CHEBI:58349"/>
    </ligand>
</feature>
<comment type="cofactor">
    <cofactor evidence="10 13">
        <name>Zn(2+)</name>
        <dbReference type="ChEBI" id="CHEBI:29105"/>
    </cofactor>
    <text evidence="10 13">Binds 1 zinc ion.</text>
</comment>
<proteinExistence type="inferred from homology"/>
<evidence type="ECO:0000313" key="16">
    <source>
        <dbReference type="Proteomes" id="UP000015527"/>
    </source>
</evidence>
<gene>
    <name evidence="15" type="ORF">L284_11310</name>
</gene>
<accession>T0HFR3</accession>
<dbReference type="InterPro" id="IPR016193">
    <property type="entry name" value="Cytidine_deaminase-like"/>
</dbReference>
<dbReference type="GO" id="GO:0009231">
    <property type="term" value="P:riboflavin biosynthetic process"/>
    <property type="evidence" value="ECO:0007669"/>
    <property type="project" value="UniProtKB-UniPathway"/>
</dbReference>
<dbReference type="eggNOG" id="COG0117">
    <property type="taxonomic scope" value="Bacteria"/>
</dbReference>
<feature type="binding site" evidence="12">
    <location>
        <position position="171"/>
    </location>
    <ligand>
        <name>NADP(+)</name>
        <dbReference type="ChEBI" id="CHEBI:58349"/>
    </ligand>
</feature>
<keyword evidence="7 10" id="KW-0521">NADP</keyword>
<evidence type="ECO:0000313" key="15">
    <source>
        <dbReference type="EMBL" id="EQB15216.1"/>
    </source>
</evidence>
<name>T0HFR3_9SPHN</name>
<evidence type="ECO:0000256" key="7">
    <source>
        <dbReference type="ARBA" id="ARBA00022857"/>
    </source>
</evidence>
<evidence type="ECO:0000259" key="14">
    <source>
        <dbReference type="PROSITE" id="PS51747"/>
    </source>
</evidence>
<dbReference type="GO" id="GO:0046872">
    <property type="term" value="F:metal ion binding"/>
    <property type="evidence" value="ECO:0007669"/>
    <property type="project" value="UniProtKB-KW"/>
</dbReference>
<feature type="active site" description="Proton donor" evidence="11">
    <location>
        <position position="53"/>
    </location>
</feature>
<dbReference type="Pfam" id="PF01872">
    <property type="entry name" value="RibD_C"/>
    <property type="match status" value="1"/>
</dbReference>
<keyword evidence="10 13" id="KW-0479">Metal-binding</keyword>
<dbReference type="Gene3D" id="3.40.140.10">
    <property type="entry name" value="Cytidine Deaminase, domain 2"/>
    <property type="match status" value="1"/>
</dbReference>
<dbReference type="InterPro" id="IPR002125">
    <property type="entry name" value="CMP_dCMP_dom"/>
</dbReference>
<evidence type="ECO:0000256" key="4">
    <source>
        <dbReference type="ARBA" id="ARBA00005259"/>
    </source>
</evidence>
<dbReference type="PATRIC" id="fig|1096930.3.peg.2244"/>
<feature type="binding site" evidence="12">
    <location>
        <position position="208"/>
    </location>
    <ligand>
        <name>substrate</name>
    </ligand>
</feature>
<dbReference type="InterPro" id="IPR050765">
    <property type="entry name" value="Riboflavin_Biosynth_HTPR"/>
</dbReference>
<dbReference type="Pfam" id="PF00383">
    <property type="entry name" value="dCMP_cyt_deam_1"/>
    <property type="match status" value="1"/>
</dbReference>
<feature type="binding site" evidence="12">
    <location>
        <position position="197"/>
    </location>
    <ligand>
        <name>NADP(+)</name>
        <dbReference type="ChEBI" id="CHEBI:58349"/>
    </ligand>
</feature>
<comment type="similarity">
    <text evidence="4 10">In the N-terminal section; belongs to the cytidine and deoxycytidylate deaminase family.</text>
</comment>
<keyword evidence="9" id="KW-0511">Multifunctional enzyme</keyword>
<evidence type="ECO:0000256" key="2">
    <source>
        <dbReference type="ARBA" id="ARBA00004882"/>
    </source>
</evidence>
<dbReference type="Gene3D" id="3.40.430.10">
    <property type="entry name" value="Dihydrofolate Reductase, subunit A"/>
    <property type="match status" value="2"/>
</dbReference>
<comment type="caution">
    <text evidence="15">The sequence shown here is derived from an EMBL/GenBank/DDBJ whole genome shotgun (WGS) entry which is preliminary data.</text>
</comment>
<feature type="binding site" evidence="13">
    <location>
        <position position="76"/>
    </location>
    <ligand>
        <name>Zn(2+)</name>
        <dbReference type="ChEBI" id="CHEBI:29105"/>
        <note>catalytic</note>
    </ligand>
</feature>
<dbReference type="Proteomes" id="UP000015527">
    <property type="component" value="Unassembled WGS sequence"/>
</dbReference>
<comment type="pathway">
    <text evidence="3 10">Cofactor biosynthesis; riboflavin biosynthesis; 5-amino-6-(D-ribitylamino)uracil from GTP: step 3/4.</text>
</comment>
<dbReference type="eggNOG" id="COG1985">
    <property type="taxonomic scope" value="Bacteria"/>
</dbReference>